<dbReference type="EMBL" id="AZIL01001250">
    <property type="protein sequence ID" value="EWM24441.1"/>
    <property type="molecule type" value="Genomic_DNA"/>
</dbReference>
<protein>
    <submittedName>
        <fullName evidence="2">Uncharacterized protein</fullName>
    </submittedName>
</protein>
<gene>
    <name evidence="2" type="ORF">Naga_100602g2</name>
</gene>
<evidence type="ECO:0000313" key="2">
    <source>
        <dbReference type="EMBL" id="EWM24441.1"/>
    </source>
</evidence>
<reference evidence="2 3" key="1">
    <citation type="journal article" date="2014" name="Mol. Plant">
        <title>Chromosome Scale Genome Assembly and Transcriptome Profiling of Nannochloropsis gaditana in Nitrogen Depletion.</title>
        <authorList>
            <person name="Corteggiani Carpinelli E."/>
            <person name="Telatin A."/>
            <person name="Vitulo N."/>
            <person name="Forcato C."/>
            <person name="D'Angelo M."/>
            <person name="Schiavon R."/>
            <person name="Vezzi A."/>
            <person name="Giacometti G.M."/>
            <person name="Morosinotto T."/>
            <person name="Valle G."/>
        </authorList>
    </citation>
    <scope>NUCLEOTIDE SEQUENCE [LARGE SCALE GENOMIC DNA]</scope>
    <source>
        <strain evidence="2 3">B-31</strain>
    </source>
</reference>
<proteinExistence type="predicted"/>
<dbReference type="Proteomes" id="UP000019335">
    <property type="component" value="Chromosome 14"/>
</dbReference>
<evidence type="ECO:0000256" key="1">
    <source>
        <dbReference type="SAM" id="MobiDB-lite"/>
    </source>
</evidence>
<evidence type="ECO:0000313" key="3">
    <source>
        <dbReference type="Proteomes" id="UP000019335"/>
    </source>
</evidence>
<accession>W7TV25</accession>
<keyword evidence="3" id="KW-1185">Reference proteome</keyword>
<comment type="caution">
    <text evidence="2">The sequence shown here is derived from an EMBL/GenBank/DDBJ whole genome shotgun (WGS) entry which is preliminary data.</text>
</comment>
<organism evidence="2 3">
    <name type="scientific">Nannochloropsis gaditana</name>
    <dbReference type="NCBI Taxonomy" id="72520"/>
    <lineage>
        <taxon>Eukaryota</taxon>
        <taxon>Sar</taxon>
        <taxon>Stramenopiles</taxon>
        <taxon>Ochrophyta</taxon>
        <taxon>Eustigmatophyceae</taxon>
        <taxon>Eustigmatales</taxon>
        <taxon>Monodopsidaceae</taxon>
        <taxon>Nannochloropsis</taxon>
    </lineage>
</organism>
<sequence>MWFATRKDQLRRHNDSKTSGKTKDRLHAFIGVNCNDHPSPVRTNRVKQNSVSNSGLNSTVFWQRLDVFKAIRPFDTSILKRCKQTGENDILVIEICVI</sequence>
<feature type="region of interest" description="Disordered" evidence="1">
    <location>
        <begin position="1"/>
        <end position="21"/>
    </location>
</feature>
<dbReference type="AlphaFoldDB" id="W7TV25"/>
<name>W7TV25_9STRA</name>